<keyword evidence="9" id="KW-1185">Reference proteome</keyword>
<dbReference type="STRING" id="857342.A0A2T3BCE7"/>
<dbReference type="PROSITE" id="PS00463">
    <property type="entry name" value="ZN2_CY6_FUNGAL_1"/>
    <property type="match status" value="1"/>
</dbReference>
<keyword evidence="1" id="KW-0479">Metal-binding</keyword>
<evidence type="ECO:0000256" key="2">
    <source>
        <dbReference type="ARBA" id="ARBA00023015"/>
    </source>
</evidence>
<dbReference type="GeneID" id="36571232"/>
<evidence type="ECO:0000256" key="6">
    <source>
        <dbReference type="SAM" id="MobiDB-lite"/>
    </source>
</evidence>
<dbReference type="GO" id="GO:0008270">
    <property type="term" value="F:zinc ion binding"/>
    <property type="evidence" value="ECO:0007669"/>
    <property type="project" value="InterPro"/>
</dbReference>
<evidence type="ECO:0000256" key="1">
    <source>
        <dbReference type="ARBA" id="ARBA00022723"/>
    </source>
</evidence>
<keyword evidence="4" id="KW-0539">Nucleus</keyword>
<dbReference type="Proteomes" id="UP000241818">
    <property type="component" value="Unassembled WGS sequence"/>
</dbReference>
<dbReference type="Gene3D" id="4.10.240.10">
    <property type="entry name" value="Zn(2)-C6 fungal-type DNA-binding domain"/>
    <property type="match status" value="1"/>
</dbReference>
<feature type="domain" description="Zn(2)-C6 fungal-type" evidence="7">
    <location>
        <begin position="22"/>
        <end position="54"/>
    </location>
</feature>
<gene>
    <name evidence="8" type="ORF">M430DRAFT_149450</name>
</gene>
<reference evidence="8 9" key="1">
    <citation type="journal article" date="2018" name="New Phytol.">
        <title>Comparative genomics and transcriptomics depict ericoid mycorrhizal fungi as versatile saprotrophs and plant mutualists.</title>
        <authorList>
            <person name="Martino E."/>
            <person name="Morin E."/>
            <person name="Grelet G.A."/>
            <person name="Kuo A."/>
            <person name="Kohler A."/>
            <person name="Daghino S."/>
            <person name="Barry K.W."/>
            <person name="Cichocki N."/>
            <person name="Clum A."/>
            <person name="Dockter R.B."/>
            <person name="Hainaut M."/>
            <person name="Kuo R.C."/>
            <person name="LaButti K."/>
            <person name="Lindahl B.D."/>
            <person name="Lindquist E.A."/>
            <person name="Lipzen A."/>
            <person name="Khouja H.R."/>
            <person name="Magnuson J."/>
            <person name="Murat C."/>
            <person name="Ohm R.A."/>
            <person name="Singer S.W."/>
            <person name="Spatafora J.W."/>
            <person name="Wang M."/>
            <person name="Veneault-Fourrey C."/>
            <person name="Henrissat B."/>
            <person name="Grigoriev I.V."/>
            <person name="Martin F.M."/>
            <person name="Perotto S."/>
        </authorList>
    </citation>
    <scope>NUCLEOTIDE SEQUENCE [LARGE SCALE GENOMIC DNA]</scope>
    <source>
        <strain evidence="8 9">ATCC 22711</strain>
    </source>
</reference>
<dbReference type="InterPro" id="IPR001138">
    <property type="entry name" value="Zn2Cys6_DnaBD"/>
</dbReference>
<dbReference type="InParanoid" id="A0A2T3BCE7"/>
<dbReference type="SMART" id="SM00066">
    <property type="entry name" value="GAL4"/>
    <property type="match status" value="1"/>
</dbReference>
<dbReference type="OrthoDB" id="3364175at2759"/>
<dbReference type="PANTHER" id="PTHR47424">
    <property type="entry name" value="REGULATORY PROTEIN GAL4"/>
    <property type="match status" value="1"/>
</dbReference>
<evidence type="ECO:0000256" key="4">
    <source>
        <dbReference type="ARBA" id="ARBA00023242"/>
    </source>
</evidence>
<evidence type="ECO:0000259" key="7">
    <source>
        <dbReference type="PROSITE" id="PS50048"/>
    </source>
</evidence>
<evidence type="ECO:0000313" key="8">
    <source>
        <dbReference type="EMBL" id="PSS27066.1"/>
    </source>
</evidence>
<dbReference type="RefSeq" id="XP_024724591.1">
    <property type="nucleotide sequence ID" value="XM_024863151.1"/>
</dbReference>
<feature type="region of interest" description="Disordered" evidence="6">
    <location>
        <begin position="620"/>
        <end position="641"/>
    </location>
</feature>
<feature type="compositionally biased region" description="Basic and acidic residues" evidence="6">
    <location>
        <begin position="126"/>
        <end position="139"/>
    </location>
</feature>
<dbReference type="CDD" id="cd12148">
    <property type="entry name" value="fungal_TF_MHR"/>
    <property type="match status" value="1"/>
</dbReference>
<dbReference type="CDD" id="cd00067">
    <property type="entry name" value="GAL4"/>
    <property type="match status" value="1"/>
</dbReference>
<proteinExistence type="predicted"/>
<feature type="region of interest" description="Disordered" evidence="6">
    <location>
        <begin position="126"/>
        <end position="156"/>
    </location>
</feature>
<accession>A0A2T3BCE7</accession>
<dbReference type="PROSITE" id="PS50048">
    <property type="entry name" value="ZN2_CY6_FUNGAL_2"/>
    <property type="match status" value="1"/>
</dbReference>
<organism evidence="8 9">
    <name type="scientific">Amorphotheca resinae ATCC 22711</name>
    <dbReference type="NCBI Taxonomy" id="857342"/>
    <lineage>
        <taxon>Eukaryota</taxon>
        <taxon>Fungi</taxon>
        <taxon>Dikarya</taxon>
        <taxon>Ascomycota</taxon>
        <taxon>Pezizomycotina</taxon>
        <taxon>Leotiomycetes</taxon>
        <taxon>Helotiales</taxon>
        <taxon>Amorphothecaceae</taxon>
        <taxon>Amorphotheca</taxon>
    </lineage>
</organism>
<keyword evidence="5" id="KW-0175">Coiled coil</keyword>
<feature type="region of interest" description="Disordered" evidence="6">
    <location>
        <begin position="219"/>
        <end position="255"/>
    </location>
</feature>
<protein>
    <recommendedName>
        <fullName evidence="7">Zn(2)-C6 fungal-type domain-containing protein</fullName>
    </recommendedName>
</protein>
<keyword evidence="3" id="KW-0804">Transcription</keyword>
<dbReference type="GO" id="GO:0000981">
    <property type="term" value="F:DNA-binding transcription factor activity, RNA polymerase II-specific"/>
    <property type="evidence" value="ECO:0007669"/>
    <property type="project" value="InterPro"/>
</dbReference>
<name>A0A2T3BCE7_AMORE</name>
<dbReference type="GO" id="GO:0006351">
    <property type="term" value="P:DNA-templated transcription"/>
    <property type="evidence" value="ECO:0007669"/>
    <property type="project" value="InterPro"/>
</dbReference>
<evidence type="ECO:0000256" key="3">
    <source>
        <dbReference type="ARBA" id="ARBA00023163"/>
    </source>
</evidence>
<feature type="compositionally biased region" description="Polar residues" evidence="6">
    <location>
        <begin position="814"/>
        <end position="839"/>
    </location>
</feature>
<evidence type="ECO:0000313" key="9">
    <source>
        <dbReference type="Proteomes" id="UP000241818"/>
    </source>
</evidence>
<dbReference type="EMBL" id="KZ679006">
    <property type="protein sequence ID" value="PSS27066.1"/>
    <property type="molecule type" value="Genomic_DNA"/>
</dbReference>
<dbReference type="InterPro" id="IPR007219">
    <property type="entry name" value="XnlR_reg_dom"/>
</dbReference>
<dbReference type="Pfam" id="PF04082">
    <property type="entry name" value="Fungal_trans"/>
    <property type="match status" value="1"/>
</dbReference>
<dbReference type="InterPro" id="IPR051127">
    <property type="entry name" value="Fungal_SecMet_Regulators"/>
</dbReference>
<dbReference type="SUPFAM" id="SSF57701">
    <property type="entry name" value="Zn2/Cys6 DNA-binding domain"/>
    <property type="match status" value="1"/>
</dbReference>
<keyword evidence="2" id="KW-0805">Transcription regulation</keyword>
<dbReference type="SMART" id="SM00906">
    <property type="entry name" value="Fungal_trans"/>
    <property type="match status" value="1"/>
</dbReference>
<sequence>MPEPGSKRRRIPDELRKRAQQSCDLCRKRRCKCVRDQNSDICQACHQAGSDCTWSAPPKTRFSGNIEDLSDRYRCLEAIVKGAFPKETIETTADLLSLGERLHYEMPDLSSGPTKRLEELIKYSRDDASHPSFTKEPERSTGAASEEPETSLVQSQRRLSGVARLVKDTAGHVHYIGPTGSLTFFAELRDLVGTYQQNFRRTADSASDFAQDNLAEALETEEGHEDKPIQQQETGEDLASPKPAVSPASNYTTGASGLDLDEQLRHLPPRNIMEVLIASYFDHCHHDLPLFHRATFQDQYEYFILHAQQSKLNGQSATVEPTSAARPDYGWLACLHMILVFGSLSKPTSSRMSNFDYRTARRVSIAAAHSFLPSLITKCTLSNIQAILLLSFYFHNNNDRNAAWTLVGTATRMSFALGLHQNELETQFRPVERETRKRIWCSLFTFEQFLCSSLGRPSGIDDPDVEVRVPVEGLLDGGTGAGEQFAEASLKLQYILASARRLTFKRPRKADRNGSTFQNGHSASAPTVECILKGLEDWRNNLPFHLRLPIIDSTTTNSAVLDAETQPFELVRLSLSRQTPRQLRALILLHIQYHYIIMLVSRSALLVEIASSSASATGRHRIDVDNTDTLPDSSQNPISSSSTLASRSVSAAAQIASLTLLLQSFSLLNGTSGFDIFYAYSSAMVLLLRTLWAKHHHRLTEADEESERKKALRALEANLREAVEKANKSKTMERFAAVMKKFGAVVSSINSSRDVATICNDAACETCPKRRIASQSQTLVSSDEGQTFHASTIPQNVLHDHGTSLNPAAGAGEQSDQSLHSSRNNNGNKSNASFPGTSISAIDNSTASLPLQGHRSDPSLDPIIPSPSNLNSRFSYQFSPPGVGVSSSNSMMTNGLPLWHDAPLDALTNGFVVDWTDLDAFMGGQL</sequence>
<dbReference type="PANTHER" id="PTHR47424:SF6">
    <property type="entry name" value="PROLINE UTILIZATION TRANS-ACTIVATOR"/>
    <property type="match status" value="1"/>
</dbReference>
<feature type="region of interest" description="Disordered" evidence="6">
    <location>
        <begin position="797"/>
        <end position="839"/>
    </location>
</feature>
<dbReference type="InterPro" id="IPR036864">
    <property type="entry name" value="Zn2-C6_fun-type_DNA-bd_sf"/>
</dbReference>
<dbReference type="GO" id="GO:0003677">
    <property type="term" value="F:DNA binding"/>
    <property type="evidence" value="ECO:0007669"/>
    <property type="project" value="InterPro"/>
</dbReference>
<evidence type="ECO:0000256" key="5">
    <source>
        <dbReference type="SAM" id="Coils"/>
    </source>
</evidence>
<feature type="coiled-coil region" evidence="5">
    <location>
        <begin position="702"/>
        <end position="732"/>
    </location>
</feature>
<dbReference type="AlphaFoldDB" id="A0A2T3BCE7"/>